<dbReference type="SUPFAM" id="SSF53850">
    <property type="entry name" value="Periplasmic binding protein-like II"/>
    <property type="match status" value="1"/>
</dbReference>
<dbReference type="InterPro" id="IPR006311">
    <property type="entry name" value="TAT_signal"/>
</dbReference>
<evidence type="ECO:0000256" key="3">
    <source>
        <dbReference type="ARBA" id="ARBA00022448"/>
    </source>
</evidence>
<dbReference type="EMBL" id="NAFI01000163">
    <property type="protein sequence ID" value="OSJ13326.1"/>
    <property type="molecule type" value="Genomic_DNA"/>
</dbReference>
<dbReference type="GO" id="GO:0042626">
    <property type="term" value="F:ATPase-coupled transmembrane transporter activity"/>
    <property type="evidence" value="ECO:0007669"/>
    <property type="project" value="InterPro"/>
</dbReference>
<dbReference type="OrthoDB" id="6522570at2"/>
<evidence type="ECO:0000313" key="12">
    <source>
        <dbReference type="Proteomes" id="UP000193884"/>
    </source>
</evidence>
<organism evidence="9 11">
    <name type="scientific">Bradyrhizobium canariense</name>
    <dbReference type="NCBI Taxonomy" id="255045"/>
    <lineage>
        <taxon>Bacteria</taxon>
        <taxon>Pseudomonadati</taxon>
        <taxon>Pseudomonadota</taxon>
        <taxon>Alphaproteobacteria</taxon>
        <taxon>Hyphomicrobiales</taxon>
        <taxon>Nitrobacteraceae</taxon>
        <taxon>Bradyrhizobium</taxon>
    </lineage>
</organism>
<evidence type="ECO:0000313" key="11">
    <source>
        <dbReference type="Proteomes" id="UP000193553"/>
    </source>
</evidence>
<dbReference type="InterPro" id="IPR001638">
    <property type="entry name" value="Solute-binding_3/MltF_N"/>
</dbReference>
<dbReference type="Proteomes" id="UP000193553">
    <property type="component" value="Unassembled WGS sequence"/>
</dbReference>
<evidence type="ECO:0000256" key="7">
    <source>
        <dbReference type="SAM" id="SignalP"/>
    </source>
</evidence>
<evidence type="ECO:0000256" key="4">
    <source>
        <dbReference type="ARBA" id="ARBA00022729"/>
    </source>
</evidence>
<dbReference type="Pfam" id="PF09084">
    <property type="entry name" value="NMT1"/>
    <property type="match status" value="1"/>
</dbReference>
<dbReference type="GO" id="GO:0042597">
    <property type="term" value="C:periplasmic space"/>
    <property type="evidence" value="ECO:0007669"/>
    <property type="project" value="UniProtKB-SubCell"/>
</dbReference>
<dbReference type="SMART" id="SM00062">
    <property type="entry name" value="PBPb"/>
    <property type="match status" value="1"/>
</dbReference>
<keyword evidence="3" id="KW-0813">Transport</keyword>
<dbReference type="AlphaFoldDB" id="A0A1X3H9P3"/>
<evidence type="ECO:0000256" key="5">
    <source>
        <dbReference type="ARBA" id="ARBA00055538"/>
    </source>
</evidence>
<feature type="domain" description="Solute-binding protein family 3/N-terminal" evidence="8">
    <location>
        <begin position="35"/>
        <end position="254"/>
    </location>
</feature>
<dbReference type="GO" id="GO:0016020">
    <property type="term" value="C:membrane"/>
    <property type="evidence" value="ECO:0007669"/>
    <property type="project" value="InterPro"/>
</dbReference>
<accession>A0A1X3H9P3</accession>
<evidence type="ECO:0000313" key="9">
    <source>
        <dbReference type="EMBL" id="OSJ13326.1"/>
    </source>
</evidence>
<dbReference type="CDD" id="cd13557">
    <property type="entry name" value="PBP2_SsuA"/>
    <property type="match status" value="1"/>
</dbReference>
<comment type="similarity">
    <text evidence="2">Belongs to the bacterial solute-binding protein SsuA/TauA family.</text>
</comment>
<reference evidence="11 12" key="1">
    <citation type="submission" date="2017-03" db="EMBL/GenBank/DDBJ databases">
        <title>Whole genome sequences of fourteen strains of Bradyrhizobium canariense and one strain of Bradyrhizobium japonicum isolated from Lupinus (Papilionoideae: Genisteae) species in Algeria.</title>
        <authorList>
            <person name="Crovadore J."/>
            <person name="Chekireb D."/>
            <person name="Brachmann A."/>
            <person name="Chablais R."/>
            <person name="Cochard B."/>
            <person name="Lefort F."/>
        </authorList>
    </citation>
    <scope>NUCLEOTIDE SEQUENCE [LARGE SCALE GENOMIC DNA]</scope>
    <source>
        <strain evidence="9 11">UBMA195</strain>
        <strain evidence="10 12">UBMAN05</strain>
    </source>
</reference>
<feature type="chain" id="PRO_5011906127" description="Putative aliphatic sulfonates-binding protein" evidence="7">
    <location>
        <begin position="26"/>
        <end position="320"/>
    </location>
</feature>
<dbReference type="PANTHER" id="PTHR30024">
    <property type="entry name" value="ALIPHATIC SULFONATES-BINDING PROTEIN-RELATED"/>
    <property type="match status" value="1"/>
</dbReference>
<comment type="subcellular location">
    <subcellularLocation>
        <location evidence="1">Periplasm</location>
    </subcellularLocation>
</comment>
<comment type="function">
    <text evidence="5">Part of a binding-protein-dependent transport system for aliphatic sulfonates. Putative binding protein.</text>
</comment>
<name>A0A1X3H9P3_9BRAD</name>
<dbReference type="Gene3D" id="3.40.190.10">
    <property type="entry name" value="Periplasmic binding protein-like II"/>
    <property type="match status" value="2"/>
</dbReference>
<dbReference type="EMBL" id="NAFK01000167">
    <property type="protein sequence ID" value="OSJ26483.1"/>
    <property type="molecule type" value="Genomic_DNA"/>
</dbReference>
<gene>
    <name evidence="10" type="ORF">BST63_22275</name>
    <name evidence="9" type="ORF">BSZ18_11255</name>
</gene>
<comment type="caution">
    <text evidence="9">The sequence shown here is derived from an EMBL/GenBank/DDBJ whole genome shotgun (WGS) entry which is preliminary data.</text>
</comment>
<keyword evidence="4 7" id="KW-0732">Signal</keyword>
<dbReference type="NCBIfam" id="TIGR01728">
    <property type="entry name" value="SsuA_fam"/>
    <property type="match status" value="1"/>
</dbReference>
<dbReference type="NCBIfam" id="NF008588">
    <property type="entry name" value="PRK11553.1"/>
    <property type="match status" value="1"/>
</dbReference>
<dbReference type="InterPro" id="IPR010067">
    <property type="entry name" value="ABC_SsuA_sub-bd"/>
</dbReference>
<feature type="signal peptide" evidence="7">
    <location>
        <begin position="1"/>
        <end position="25"/>
    </location>
</feature>
<evidence type="ECO:0000259" key="8">
    <source>
        <dbReference type="SMART" id="SM00062"/>
    </source>
</evidence>
<evidence type="ECO:0000256" key="1">
    <source>
        <dbReference type="ARBA" id="ARBA00004418"/>
    </source>
</evidence>
<dbReference type="InterPro" id="IPR015168">
    <property type="entry name" value="SsuA/THI5"/>
</dbReference>
<dbReference type="STRING" id="255045.SAMN05444158_6488"/>
<dbReference type="PANTHER" id="PTHR30024:SF42">
    <property type="entry name" value="ALIPHATIC SULFONATES-BINDING PROTEIN-RELATED"/>
    <property type="match status" value="1"/>
</dbReference>
<evidence type="ECO:0000256" key="6">
    <source>
        <dbReference type="ARBA" id="ARBA00070228"/>
    </source>
</evidence>
<proteinExistence type="inferred from homology"/>
<protein>
    <recommendedName>
        <fullName evidence="6">Putative aliphatic sulfonates-binding protein</fullName>
    </recommendedName>
</protein>
<keyword evidence="12" id="KW-1185">Reference proteome</keyword>
<evidence type="ECO:0000313" key="10">
    <source>
        <dbReference type="EMBL" id="OSJ26483.1"/>
    </source>
</evidence>
<dbReference type="FunFam" id="3.40.190.10:FF:000050">
    <property type="entry name" value="Sulfonate ABC transporter substrate-binding protein"/>
    <property type="match status" value="1"/>
</dbReference>
<dbReference type="RefSeq" id="WP_085359400.1">
    <property type="nucleotide sequence ID" value="NZ_NAFD01000170.1"/>
</dbReference>
<evidence type="ECO:0000256" key="2">
    <source>
        <dbReference type="ARBA" id="ARBA00010742"/>
    </source>
</evidence>
<sequence>MQRRDFLKLSVGTAAAAAFVSHANAQATSQGAVKDIRVGYQKTGVLVITRQQAALEKHFAPLGIDVKWVEFSSGPPMMEAMNVGSIDFGAVGDSPPVFAQAAGAAIVYAAGQPITNGQGILVPKDSPIRGIADLKGKRVGFTKGSSAHNIVVQTLEKAGLTYADITPVYLTPPDAGPAFANGSIEAWAIWDPYFAIGETKQGGRILINAREVTKTNSFFIANREFARNHGAILQQIIDVTTAAGQWAEQHRDEVAKSLAAVTGVPLDIQTVAANRANFVVGPVTDDIVTTQQGVADRFHRLGLIPKPIVIRDIVWRNPAA</sequence>
<dbReference type="Proteomes" id="UP000193884">
    <property type="component" value="Unassembled WGS sequence"/>
</dbReference>
<dbReference type="PROSITE" id="PS51318">
    <property type="entry name" value="TAT"/>
    <property type="match status" value="1"/>
</dbReference>